<name>A0ACB9ZDS0_9PEZI</name>
<accession>A0ACB9ZDS0</accession>
<proteinExistence type="predicted"/>
<evidence type="ECO:0000313" key="1">
    <source>
        <dbReference type="EMBL" id="KAI4869748.1"/>
    </source>
</evidence>
<evidence type="ECO:0000313" key="2">
    <source>
        <dbReference type="Proteomes" id="UP001497700"/>
    </source>
</evidence>
<comment type="caution">
    <text evidence="1">The sequence shown here is derived from an EMBL/GenBank/DDBJ whole genome shotgun (WGS) entry which is preliminary data.</text>
</comment>
<gene>
    <name evidence="1" type="ORF">F4820DRAFT_443826</name>
</gene>
<protein>
    <submittedName>
        <fullName evidence="1">Uncharacterized protein</fullName>
    </submittedName>
</protein>
<dbReference type="Proteomes" id="UP001497700">
    <property type="component" value="Unassembled WGS sequence"/>
</dbReference>
<keyword evidence="2" id="KW-1185">Reference proteome</keyword>
<organism evidence="1 2">
    <name type="scientific">Hypoxylon rubiginosum</name>
    <dbReference type="NCBI Taxonomy" id="110542"/>
    <lineage>
        <taxon>Eukaryota</taxon>
        <taxon>Fungi</taxon>
        <taxon>Dikarya</taxon>
        <taxon>Ascomycota</taxon>
        <taxon>Pezizomycotina</taxon>
        <taxon>Sordariomycetes</taxon>
        <taxon>Xylariomycetidae</taxon>
        <taxon>Xylariales</taxon>
        <taxon>Hypoxylaceae</taxon>
        <taxon>Hypoxylon</taxon>
    </lineage>
</organism>
<dbReference type="EMBL" id="MU393428">
    <property type="protein sequence ID" value="KAI4869748.1"/>
    <property type="molecule type" value="Genomic_DNA"/>
</dbReference>
<reference evidence="1 2" key="1">
    <citation type="journal article" date="2022" name="New Phytol.">
        <title>Ecological generalism drives hyperdiversity of secondary metabolite gene clusters in xylarialean endophytes.</title>
        <authorList>
            <person name="Franco M.E.E."/>
            <person name="Wisecaver J.H."/>
            <person name="Arnold A.E."/>
            <person name="Ju Y.M."/>
            <person name="Slot J.C."/>
            <person name="Ahrendt S."/>
            <person name="Moore L.P."/>
            <person name="Eastman K.E."/>
            <person name="Scott K."/>
            <person name="Konkel Z."/>
            <person name="Mondo S.J."/>
            <person name="Kuo A."/>
            <person name="Hayes R.D."/>
            <person name="Haridas S."/>
            <person name="Andreopoulos B."/>
            <person name="Riley R."/>
            <person name="LaButti K."/>
            <person name="Pangilinan J."/>
            <person name="Lipzen A."/>
            <person name="Amirebrahimi M."/>
            <person name="Yan J."/>
            <person name="Adam C."/>
            <person name="Keymanesh K."/>
            <person name="Ng V."/>
            <person name="Louie K."/>
            <person name="Northen T."/>
            <person name="Drula E."/>
            <person name="Henrissat B."/>
            <person name="Hsieh H.M."/>
            <person name="Youens-Clark K."/>
            <person name="Lutzoni F."/>
            <person name="Miadlikowska J."/>
            <person name="Eastwood D.C."/>
            <person name="Hamelin R.C."/>
            <person name="Grigoriev I.V."/>
            <person name="U'Ren J.M."/>
        </authorList>
    </citation>
    <scope>NUCLEOTIDE SEQUENCE [LARGE SCALE GENOMIC DNA]</scope>
    <source>
        <strain evidence="1 2">CBS 119005</strain>
    </source>
</reference>
<sequence>MPNLSVPEAAKSFKALYAINQTKAAIYRLGPETQTGLREAMYFQLEEGIRENDGSPNGTELSTFQLRLCTAIWEEVHGYNSPIPWPRVNIDGISETAYTEAVPEYRVDSEALKDAQIVIEMGKWELAFDIITRNGYESWYDDAGREEIMVFLNTNAYRYIEQSKEEFEFGLHIRIQLNGTNSNHGNSNRGNSSLMIMPQFQNVGRAIATYFSSRAFHILTKWAEEVHNHTEAIPITPFILEDDIQEMNQTPAYYTADLIQIRHGEYLGDFHTH</sequence>